<reference evidence="9 10" key="1">
    <citation type="submission" date="2019-01" db="EMBL/GenBank/DDBJ databases">
        <authorList>
            <person name="Brito A."/>
        </authorList>
    </citation>
    <scope>NUCLEOTIDE SEQUENCE [LARGE SCALE GENOMIC DNA]</scope>
    <source>
        <strain evidence="9">1</strain>
    </source>
</reference>
<gene>
    <name evidence="9" type="ORF">H1P_1310004</name>
</gene>
<keyword evidence="3 7" id="KW-1133">Transmembrane helix</keyword>
<keyword evidence="2 7" id="KW-0812">Transmembrane</keyword>
<dbReference type="PROSITE" id="PS50111">
    <property type="entry name" value="CHEMOTAXIS_TRANSDUC_2"/>
    <property type="match status" value="1"/>
</dbReference>
<dbReference type="RefSeq" id="WP_144869894.1">
    <property type="nucleotide sequence ID" value="NZ_LR213884.1"/>
</dbReference>
<dbReference type="SUPFAM" id="SSF58104">
    <property type="entry name" value="Methyl-accepting chemotaxis protein (MCP) signaling domain"/>
    <property type="match status" value="1"/>
</dbReference>
<evidence type="ECO:0000256" key="4">
    <source>
        <dbReference type="ARBA" id="ARBA00023136"/>
    </source>
</evidence>
<sequence length="450" mass="48370">MKVRTQLNATAIGISVIAIMNLGVIVFQSSDKDARVVNYSGVVRGGTQRIIKLELQDKPNEELIQKMNSLIDALINGSKELKLPSAKDSTYRTQMEEVKKSWANIQELIQQARNNNSYDAQLLEASEQLFQQTNEMVGVAEKIANDDAKFLIIFQEVTFAFSLLAVGLIIFVSRRIAGTLQNFTENLAVSSTQIAATMDEQERTISEQASSVNETTTTVEELGATTRQTAQQADVSSQGARQALELSETGTESVNRTMAGINDLQDKVSAIAEQIVNLSEQTGQISDISELVTDVANQTNMLALNAAVEAARAGEQGKGFTVVAGEIRKLAEQSKKSAEKINTLVGDIQAAINSTIMVTDQGQKTAIEGIKLAESSATTFKSIADAVNNVFVNSQQISMSSKQQAVAVQQVVSAMNAINLGAKESSTGIGQVKSATSELNKNATNLQKLV</sequence>
<protein>
    <submittedName>
        <fullName evidence="9">Methyl-accepting chemotaxis protein</fullName>
    </submittedName>
</protein>
<evidence type="ECO:0000256" key="6">
    <source>
        <dbReference type="PROSITE-ProRule" id="PRU00284"/>
    </source>
</evidence>
<dbReference type="InterPro" id="IPR004089">
    <property type="entry name" value="MCPsignal_dom"/>
</dbReference>
<feature type="domain" description="Methyl-accepting transducer" evidence="8">
    <location>
        <begin position="183"/>
        <end position="419"/>
    </location>
</feature>
<evidence type="ECO:0000259" key="8">
    <source>
        <dbReference type="PROSITE" id="PS50111"/>
    </source>
</evidence>
<evidence type="ECO:0000313" key="10">
    <source>
        <dbReference type="Proteomes" id="UP000320055"/>
    </source>
</evidence>
<dbReference type="Gene3D" id="1.10.287.950">
    <property type="entry name" value="Methyl-accepting chemotaxis protein"/>
    <property type="match status" value="1"/>
</dbReference>
<dbReference type="Proteomes" id="UP000320055">
    <property type="component" value="Unassembled WGS sequence"/>
</dbReference>
<keyword evidence="4 7" id="KW-0472">Membrane</keyword>
<dbReference type="PANTHER" id="PTHR32089:SF112">
    <property type="entry name" value="LYSOZYME-LIKE PROTEIN-RELATED"/>
    <property type="match status" value="1"/>
</dbReference>
<evidence type="ECO:0000256" key="7">
    <source>
        <dbReference type="SAM" id="Phobius"/>
    </source>
</evidence>
<feature type="transmembrane region" description="Helical" evidence="7">
    <location>
        <begin position="6"/>
        <end position="27"/>
    </location>
</feature>
<evidence type="ECO:0000256" key="3">
    <source>
        <dbReference type="ARBA" id="ARBA00022989"/>
    </source>
</evidence>
<evidence type="ECO:0000256" key="1">
    <source>
        <dbReference type="ARBA" id="ARBA00004141"/>
    </source>
</evidence>
<dbReference type="Gene3D" id="1.20.120.960">
    <property type="entry name" value="Histidine kinase NarX, sensor domain"/>
    <property type="match status" value="1"/>
</dbReference>
<proteinExistence type="predicted"/>
<feature type="transmembrane region" description="Helical" evidence="7">
    <location>
        <begin position="150"/>
        <end position="172"/>
    </location>
</feature>
<dbReference type="PANTHER" id="PTHR32089">
    <property type="entry name" value="METHYL-ACCEPTING CHEMOTAXIS PROTEIN MCPB"/>
    <property type="match status" value="1"/>
</dbReference>
<name>A0A563VKT1_9CYAN</name>
<dbReference type="SMART" id="SM00283">
    <property type="entry name" value="MA"/>
    <property type="match status" value="1"/>
</dbReference>
<organism evidence="9 10">
    <name type="scientific">Hyella patelloides LEGE 07179</name>
    <dbReference type="NCBI Taxonomy" id="945734"/>
    <lineage>
        <taxon>Bacteria</taxon>
        <taxon>Bacillati</taxon>
        <taxon>Cyanobacteriota</taxon>
        <taxon>Cyanophyceae</taxon>
        <taxon>Pleurocapsales</taxon>
        <taxon>Hyellaceae</taxon>
        <taxon>Hyella</taxon>
    </lineage>
</organism>
<dbReference type="OrthoDB" id="457060at2"/>
<keyword evidence="10" id="KW-1185">Reference proteome</keyword>
<comment type="subcellular location">
    <subcellularLocation>
        <location evidence="1">Membrane</location>
        <topology evidence="1">Multi-pass membrane protein</topology>
    </subcellularLocation>
</comment>
<dbReference type="GO" id="GO:0007165">
    <property type="term" value="P:signal transduction"/>
    <property type="evidence" value="ECO:0007669"/>
    <property type="project" value="UniProtKB-KW"/>
</dbReference>
<evidence type="ECO:0000256" key="5">
    <source>
        <dbReference type="ARBA" id="ARBA00023224"/>
    </source>
</evidence>
<dbReference type="InterPro" id="IPR042295">
    <property type="entry name" value="NarX-like_N_sf"/>
</dbReference>
<dbReference type="GO" id="GO:0016020">
    <property type="term" value="C:membrane"/>
    <property type="evidence" value="ECO:0007669"/>
    <property type="project" value="UniProtKB-SubCell"/>
</dbReference>
<evidence type="ECO:0000256" key="2">
    <source>
        <dbReference type="ARBA" id="ARBA00022692"/>
    </source>
</evidence>
<dbReference type="AlphaFoldDB" id="A0A563VKT1"/>
<evidence type="ECO:0000313" key="9">
    <source>
        <dbReference type="EMBL" id="VEP12066.1"/>
    </source>
</evidence>
<dbReference type="InterPro" id="IPR029095">
    <property type="entry name" value="NarX-like_N"/>
</dbReference>
<accession>A0A563VKT1</accession>
<dbReference type="Pfam" id="PF13675">
    <property type="entry name" value="PilJ"/>
    <property type="match status" value="1"/>
</dbReference>
<keyword evidence="5 6" id="KW-0807">Transducer</keyword>
<dbReference type="EMBL" id="CAACVJ010000037">
    <property type="protein sequence ID" value="VEP12066.1"/>
    <property type="molecule type" value="Genomic_DNA"/>
</dbReference>
<dbReference type="Pfam" id="PF00015">
    <property type="entry name" value="MCPsignal"/>
    <property type="match status" value="1"/>
</dbReference>